<dbReference type="Proteomes" id="UP000551758">
    <property type="component" value="Unassembled WGS sequence"/>
</dbReference>
<name>A0A7J7FA93_DICBM</name>
<dbReference type="EMBL" id="JACDTQ010000840">
    <property type="protein sequence ID" value="KAF5924818.1"/>
    <property type="molecule type" value="Genomic_DNA"/>
</dbReference>
<evidence type="ECO:0000313" key="8">
    <source>
        <dbReference type="EMBL" id="KAF5924818.1"/>
    </source>
</evidence>
<dbReference type="InterPro" id="IPR038702">
    <property type="entry name" value="Na/K_ATPase_sub_beta_sf"/>
</dbReference>
<evidence type="ECO:0000256" key="5">
    <source>
        <dbReference type="ARBA" id="ARBA00022989"/>
    </source>
</evidence>
<evidence type="ECO:0000256" key="7">
    <source>
        <dbReference type="SAM" id="Phobius"/>
    </source>
</evidence>
<dbReference type="Gene3D" id="2.60.40.1660">
    <property type="entry name" value="Na, k-atpase alpha subunit"/>
    <property type="match status" value="1"/>
</dbReference>
<sequence>MKVSDSVLVAAVGHILSHHPVGDIFWGFPVAFFLFTMWTMLQTPKDKFPKYCDQIPSPGLKIFPKLLTAMEYAFSMSDSSPYNGRAMFTMHVSFLLLYLKYVVVWMILILVFPKETLVFFENKQNNWGKASKGTKNNVCLKERTQDNSNNFSSTWSYKLKIFSTLSGKTACEVSIAVTAVQERSNSTMQSPNLTFQGDGDKFLGQIMSKITVNA</sequence>
<organism evidence="8 9">
    <name type="scientific">Diceros bicornis minor</name>
    <name type="common">South-central black rhinoceros</name>
    <dbReference type="NCBI Taxonomy" id="77932"/>
    <lineage>
        <taxon>Eukaryota</taxon>
        <taxon>Metazoa</taxon>
        <taxon>Chordata</taxon>
        <taxon>Craniata</taxon>
        <taxon>Vertebrata</taxon>
        <taxon>Euteleostomi</taxon>
        <taxon>Mammalia</taxon>
        <taxon>Eutheria</taxon>
        <taxon>Laurasiatheria</taxon>
        <taxon>Perissodactyla</taxon>
        <taxon>Rhinocerotidae</taxon>
        <taxon>Diceros</taxon>
    </lineage>
</organism>
<feature type="transmembrane region" description="Helical" evidence="7">
    <location>
        <begin position="92"/>
        <end position="112"/>
    </location>
</feature>
<reference evidence="8 9" key="1">
    <citation type="journal article" date="2020" name="Mol. Biol. Evol.">
        <title>Interspecific Gene Flow and the Evolution of Specialization in Black and White Rhinoceros.</title>
        <authorList>
            <person name="Moodley Y."/>
            <person name="Westbury M.V."/>
            <person name="Russo I.M."/>
            <person name="Gopalakrishnan S."/>
            <person name="Rakotoarivelo A."/>
            <person name="Olsen R.A."/>
            <person name="Prost S."/>
            <person name="Tunstall T."/>
            <person name="Ryder O.A."/>
            <person name="Dalen L."/>
            <person name="Bruford M.W."/>
        </authorList>
    </citation>
    <scope>NUCLEOTIDE SEQUENCE [LARGE SCALE GENOMIC DNA]</scope>
    <source>
        <strain evidence="8">SBR-YM</strain>
        <tissue evidence="8">Skin</tissue>
    </source>
</reference>
<keyword evidence="9" id="KW-1185">Reference proteome</keyword>
<dbReference type="AlphaFoldDB" id="A0A7J7FA93"/>
<gene>
    <name evidence="8" type="ORF">HPG69_003993</name>
</gene>
<comment type="similarity">
    <text evidence="2">Belongs to the X(+)/potassium ATPases subunit beta family.</text>
</comment>
<evidence type="ECO:0000256" key="6">
    <source>
        <dbReference type="ARBA" id="ARBA00023136"/>
    </source>
</evidence>
<evidence type="ECO:0000313" key="9">
    <source>
        <dbReference type="Proteomes" id="UP000551758"/>
    </source>
</evidence>
<accession>A0A7J7FA93</accession>
<comment type="caution">
    <text evidence="8">The sequence shown here is derived from an EMBL/GenBank/DDBJ whole genome shotgun (WGS) entry which is preliminary data.</text>
</comment>
<dbReference type="GO" id="GO:0006814">
    <property type="term" value="P:sodium ion transport"/>
    <property type="evidence" value="ECO:0007669"/>
    <property type="project" value="InterPro"/>
</dbReference>
<protein>
    <submittedName>
        <fullName evidence="8">Uncharacterized protein</fullName>
    </submittedName>
</protein>
<evidence type="ECO:0000256" key="4">
    <source>
        <dbReference type="ARBA" id="ARBA00022968"/>
    </source>
</evidence>
<comment type="subcellular location">
    <subcellularLocation>
        <location evidence="1">Membrane</location>
        <topology evidence="1">Single-pass type II membrane protein</topology>
    </subcellularLocation>
</comment>
<dbReference type="GO" id="GO:0006813">
    <property type="term" value="P:potassium ion transport"/>
    <property type="evidence" value="ECO:0007669"/>
    <property type="project" value="InterPro"/>
</dbReference>
<evidence type="ECO:0000256" key="3">
    <source>
        <dbReference type="ARBA" id="ARBA00022692"/>
    </source>
</evidence>
<keyword evidence="4" id="KW-0735">Signal-anchor</keyword>
<keyword evidence="6 7" id="KW-0472">Membrane</keyword>
<evidence type="ECO:0000256" key="1">
    <source>
        <dbReference type="ARBA" id="ARBA00004606"/>
    </source>
</evidence>
<feature type="transmembrane region" description="Helical" evidence="7">
    <location>
        <begin position="24"/>
        <end position="41"/>
    </location>
</feature>
<keyword evidence="5 7" id="KW-1133">Transmembrane helix</keyword>
<proteinExistence type="inferred from homology"/>
<keyword evidence="3 7" id="KW-0812">Transmembrane</keyword>
<dbReference type="InterPro" id="IPR000402">
    <property type="entry name" value="Na/K_ATPase_sub_beta"/>
</dbReference>
<dbReference type="GO" id="GO:0005890">
    <property type="term" value="C:sodium:potassium-exchanging ATPase complex"/>
    <property type="evidence" value="ECO:0007669"/>
    <property type="project" value="InterPro"/>
</dbReference>
<evidence type="ECO:0000256" key="2">
    <source>
        <dbReference type="ARBA" id="ARBA00005876"/>
    </source>
</evidence>
<dbReference type="Pfam" id="PF00287">
    <property type="entry name" value="Na_K-ATPase"/>
    <property type="match status" value="1"/>
</dbReference>